<feature type="domain" description="XdhC- CoxI" evidence="1">
    <location>
        <begin position="17"/>
        <end position="81"/>
    </location>
</feature>
<proteinExistence type="predicted"/>
<reference evidence="3 4" key="1">
    <citation type="submission" date="2014-04" db="EMBL/GenBank/DDBJ databases">
        <title>Marinobacterium kochiensis sp. nov., isolated from sediment sample collected from Kochi backwaters in Kerala, India.</title>
        <authorList>
            <person name="Singh A."/>
            <person name="Pinnaka A.K."/>
        </authorList>
    </citation>
    <scope>NUCLEOTIDE SEQUENCE [LARGE SCALE GENOMIC DNA]</scope>
    <source>
        <strain evidence="3 4">AK27</strain>
    </source>
</reference>
<name>A0A081FV94_9GAMM</name>
<dbReference type="InterPro" id="IPR027051">
    <property type="entry name" value="XdhC_Rossmann_dom"/>
</dbReference>
<dbReference type="AlphaFoldDB" id="A0A081FV94"/>
<comment type="caution">
    <text evidence="3">The sequence shown here is derived from an EMBL/GenBank/DDBJ whole genome shotgun (WGS) entry which is preliminary data.</text>
</comment>
<dbReference type="Pfam" id="PF13478">
    <property type="entry name" value="XdhC_C"/>
    <property type="match status" value="1"/>
</dbReference>
<dbReference type="eggNOG" id="COG1975">
    <property type="taxonomic scope" value="Bacteria"/>
</dbReference>
<dbReference type="PANTHER" id="PTHR30388:SF4">
    <property type="entry name" value="MOLYBDENUM COFACTOR INSERTION CHAPERONE PAOD"/>
    <property type="match status" value="1"/>
</dbReference>
<dbReference type="RefSeq" id="WP_036190695.1">
    <property type="nucleotide sequence ID" value="NZ_JMQN01000048.1"/>
</dbReference>
<evidence type="ECO:0000313" key="3">
    <source>
        <dbReference type="EMBL" id="KEA62449.1"/>
    </source>
</evidence>
<evidence type="ECO:0000259" key="2">
    <source>
        <dbReference type="Pfam" id="PF13478"/>
    </source>
</evidence>
<protein>
    <submittedName>
        <fullName evidence="3">Xanthine and CO dehydrogenase maturation factor, XdhC/CoxF family</fullName>
    </submittedName>
</protein>
<dbReference type="Pfam" id="PF02625">
    <property type="entry name" value="XdhC_CoxI"/>
    <property type="match status" value="1"/>
</dbReference>
<evidence type="ECO:0000313" key="4">
    <source>
        <dbReference type="Proteomes" id="UP000028252"/>
    </source>
</evidence>
<accession>A0A081FV94</accession>
<sequence>MSNQLSDLLAAWQSDSSGTQWVLGTVYKTEGSAYRKAGALMLINGFGQQFGLLSGGCLESDILRNARRVMLSGKAMTLVYDGSDEDDLSFRLGIGCGGKVYIMLQLISADNDLGLQALATALKRRQPGTYYQKIGGNQAYFKVGEHRPPQRSQIKDGWLVTPIRPEPHLLVIGGGIDARPLVGMAKLMGWQVTLADPRPANARAEHFPEADHVLRDCDNLSAIVADTSVDAAVLMSHSIALDAHALGQLHNAGLKHIALLGPRHRFAQVLGRAGLKESELRCRVSGPAGLPIGGQLPESIALSILAECHAVLHQHTLQPELRVAVAQ</sequence>
<dbReference type="PANTHER" id="PTHR30388">
    <property type="entry name" value="ALDEHYDE OXIDOREDUCTASE MOLYBDENUM COFACTOR ASSEMBLY PROTEIN"/>
    <property type="match status" value="1"/>
</dbReference>
<organism evidence="3 4">
    <name type="scientific">Marinobacterium lacunae</name>
    <dbReference type="NCBI Taxonomy" id="1232683"/>
    <lineage>
        <taxon>Bacteria</taxon>
        <taxon>Pseudomonadati</taxon>
        <taxon>Pseudomonadota</taxon>
        <taxon>Gammaproteobacteria</taxon>
        <taxon>Oceanospirillales</taxon>
        <taxon>Oceanospirillaceae</taxon>
        <taxon>Marinobacterium</taxon>
    </lineage>
</organism>
<feature type="domain" description="XdhC Rossmann" evidence="2">
    <location>
        <begin position="169"/>
        <end position="308"/>
    </location>
</feature>
<dbReference type="EMBL" id="JMQN01000048">
    <property type="protein sequence ID" value="KEA62449.1"/>
    <property type="molecule type" value="Genomic_DNA"/>
</dbReference>
<evidence type="ECO:0000259" key="1">
    <source>
        <dbReference type="Pfam" id="PF02625"/>
    </source>
</evidence>
<dbReference type="InterPro" id="IPR003777">
    <property type="entry name" value="XdhC_CoxI"/>
</dbReference>
<dbReference type="PATRIC" id="fig|1232683.4.peg.3286"/>
<dbReference type="Proteomes" id="UP000028252">
    <property type="component" value="Unassembled WGS sequence"/>
</dbReference>
<dbReference type="STRING" id="1232683.ADIMK_3340"/>
<keyword evidence="4" id="KW-1185">Reference proteome</keyword>
<gene>
    <name evidence="3" type="ORF">ADIMK_3340</name>
</gene>
<dbReference type="OrthoDB" id="9815497at2"/>
<dbReference type="Gene3D" id="3.40.50.720">
    <property type="entry name" value="NAD(P)-binding Rossmann-like Domain"/>
    <property type="match status" value="1"/>
</dbReference>
<dbReference type="InterPro" id="IPR052698">
    <property type="entry name" value="MoCofactor_Util/Proc"/>
</dbReference>